<dbReference type="EMBL" id="JAQZSM010000002">
    <property type="protein sequence ID" value="MDD7970183.1"/>
    <property type="molecule type" value="Genomic_DNA"/>
</dbReference>
<evidence type="ECO:0000256" key="9">
    <source>
        <dbReference type="ARBA" id="ARBA00045724"/>
    </source>
</evidence>
<evidence type="ECO:0000256" key="4">
    <source>
        <dbReference type="ARBA" id="ARBA00023098"/>
    </source>
</evidence>
<evidence type="ECO:0000256" key="3">
    <source>
        <dbReference type="ARBA" id="ARBA00022679"/>
    </source>
</evidence>
<evidence type="ECO:0000256" key="1">
    <source>
        <dbReference type="ARBA" id="ARBA00005189"/>
    </source>
</evidence>
<comment type="caution">
    <text evidence="11">The sequence shown here is derived from an EMBL/GenBank/DDBJ whole genome shotgun (WGS) entry which is preliminary data.</text>
</comment>
<evidence type="ECO:0000256" key="8">
    <source>
        <dbReference type="ARBA" id="ARBA00039866"/>
    </source>
</evidence>
<dbReference type="Proteomes" id="UP001431784">
    <property type="component" value="Unassembled WGS sequence"/>
</dbReference>
<comment type="pathway">
    <text evidence="1">Lipid metabolism.</text>
</comment>
<evidence type="ECO:0000313" key="12">
    <source>
        <dbReference type="Proteomes" id="UP001431784"/>
    </source>
</evidence>
<comment type="function">
    <text evidence="9">Catalyzes the first step in the biosynthesis of ornithine lipids, which are phosphorus-free membrane lipids. Catalyzes the 3-hydroxyacyl-acyl carrier protein-dependent acylation of ornithine to form lyso-ornithine lipid (LOL).</text>
</comment>
<dbReference type="EC" id="2.3.2.30" evidence="7"/>
<dbReference type="InterPro" id="IPR052351">
    <property type="entry name" value="Ornithine_N-alpha-AT"/>
</dbReference>
<accession>A0ABT5T4Y5</accession>
<organism evidence="11 12">
    <name type="scientific">Roseinatronobacter alkalisoli</name>
    <dbReference type="NCBI Taxonomy" id="3028235"/>
    <lineage>
        <taxon>Bacteria</taxon>
        <taxon>Pseudomonadati</taxon>
        <taxon>Pseudomonadota</taxon>
        <taxon>Alphaproteobacteria</taxon>
        <taxon>Rhodobacterales</taxon>
        <taxon>Paracoccaceae</taxon>
        <taxon>Roseinatronobacter</taxon>
    </lineage>
</organism>
<protein>
    <recommendedName>
        <fullName evidence="8">L-ornithine N(alpha)-acyltransferase</fullName>
        <ecNumber evidence="7">2.3.2.30</ecNumber>
    </recommendedName>
</protein>
<evidence type="ECO:0000313" key="11">
    <source>
        <dbReference type="EMBL" id="MDD7970183.1"/>
    </source>
</evidence>
<dbReference type="PANTHER" id="PTHR37323:SF1">
    <property type="entry name" value="L-ORNITHINE N(ALPHA)-ACYLTRANSFERASE"/>
    <property type="match status" value="1"/>
</dbReference>
<dbReference type="PANTHER" id="PTHR37323">
    <property type="entry name" value="GCN5-RELATED N-ACETYLTRANSFERASE"/>
    <property type="match status" value="1"/>
</dbReference>
<dbReference type="RefSeq" id="WP_274350750.1">
    <property type="nucleotide sequence ID" value="NZ_JAQZSM010000002.1"/>
</dbReference>
<dbReference type="Pfam" id="PF13444">
    <property type="entry name" value="Acetyltransf_5"/>
    <property type="match status" value="1"/>
</dbReference>
<dbReference type="SUPFAM" id="SSF55729">
    <property type="entry name" value="Acyl-CoA N-acyltransferases (Nat)"/>
    <property type="match status" value="1"/>
</dbReference>
<evidence type="ECO:0000256" key="10">
    <source>
        <dbReference type="ARBA" id="ARBA00047785"/>
    </source>
</evidence>
<sequence length="258" mass="29125">MNVDQSRLAVRLARDDADIRAAQHLRYRVFIEELGGEGLLVDHANRLECDELDPYFDHLLLVDTRLNPDDCQHVVGAYRLLPDDRLAQTGRFYCDREFDLRPLRESGRRLLELGRSCVDTAYRGGPGMLLMWQALAEYVRRHDHDILFGAASFHGTDPQALAQPLSLLHQQYLAPPALRVRARTYQSMDLVPPDRLDRKVALAQVPSLIKAYLRIGGVIGDGAFIDHDFRTTDICLILDTHAMTRAAYGLTTKGHSAP</sequence>
<keyword evidence="5 11" id="KW-0012">Acyltransferase</keyword>
<evidence type="ECO:0000256" key="5">
    <source>
        <dbReference type="ARBA" id="ARBA00023315"/>
    </source>
</evidence>
<evidence type="ECO:0000256" key="2">
    <source>
        <dbReference type="ARBA" id="ARBA00022516"/>
    </source>
</evidence>
<name>A0ABT5T4Y5_9RHOB</name>
<keyword evidence="3 11" id="KW-0808">Transferase</keyword>
<dbReference type="GO" id="GO:0016746">
    <property type="term" value="F:acyltransferase activity"/>
    <property type="evidence" value="ECO:0007669"/>
    <property type="project" value="UniProtKB-KW"/>
</dbReference>
<dbReference type="InterPro" id="IPR016181">
    <property type="entry name" value="Acyl_CoA_acyltransferase"/>
</dbReference>
<evidence type="ECO:0000256" key="7">
    <source>
        <dbReference type="ARBA" id="ARBA00039058"/>
    </source>
</evidence>
<evidence type="ECO:0000256" key="6">
    <source>
        <dbReference type="ARBA" id="ARBA00038095"/>
    </source>
</evidence>
<gene>
    <name evidence="11" type="ORF">PUT78_03640</name>
</gene>
<comment type="catalytic activity">
    <reaction evidence="10">
        <text>a (3R)-hydroxyacyl-[ACP] + L-ornithine = a lyso-ornithine lipid + holo-[ACP] + H(+)</text>
        <dbReference type="Rhea" id="RHEA:20633"/>
        <dbReference type="Rhea" id="RHEA-COMP:9685"/>
        <dbReference type="Rhea" id="RHEA-COMP:9945"/>
        <dbReference type="ChEBI" id="CHEBI:15378"/>
        <dbReference type="ChEBI" id="CHEBI:46911"/>
        <dbReference type="ChEBI" id="CHEBI:64479"/>
        <dbReference type="ChEBI" id="CHEBI:78827"/>
        <dbReference type="ChEBI" id="CHEBI:138482"/>
        <dbReference type="EC" id="2.3.2.30"/>
    </reaction>
    <physiologicalReaction direction="left-to-right" evidence="10">
        <dbReference type="Rhea" id="RHEA:20634"/>
    </physiologicalReaction>
</comment>
<keyword evidence="2" id="KW-0444">Lipid biosynthesis</keyword>
<comment type="similarity">
    <text evidence="6">Belongs to the acetyltransferase family. OlsB subfamily.</text>
</comment>
<keyword evidence="12" id="KW-1185">Reference proteome</keyword>
<keyword evidence="4" id="KW-0443">Lipid metabolism</keyword>
<dbReference type="Gene3D" id="3.40.630.30">
    <property type="match status" value="1"/>
</dbReference>
<reference evidence="11" key="1">
    <citation type="submission" date="2023-02" db="EMBL/GenBank/DDBJ databases">
        <title>Description of Roseinatronobacter alkalisoli sp. nov., an alkaliphilic bacerium isolated from soda soil.</title>
        <authorList>
            <person name="Wei W."/>
        </authorList>
    </citation>
    <scope>NUCLEOTIDE SEQUENCE</scope>
    <source>
        <strain evidence="11">HJB301</strain>
    </source>
</reference>
<proteinExistence type="inferred from homology"/>